<accession>A0A5N7J397</accession>
<organism evidence="2 3">
    <name type="scientific">Clostridium estertheticum</name>
    <dbReference type="NCBI Taxonomy" id="238834"/>
    <lineage>
        <taxon>Bacteria</taxon>
        <taxon>Bacillati</taxon>
        <taxon>Bacillota</taxon>
        <taxon>Clostridia</taxon>
        <taxon>Eubacteriales</taxon>
        <taxon>Clostridiaceae</taxon>
        <taxon>Clostridium</taxon>
    </lineage>
</organism>
<evidence type="ECO:0000313" key="2">
    <source>
        <dbReference type="EMBL" id="MPQ63216.1"/>
    </source>
</evidence>
<dbReference type="AlphaFoldDB" id="A0A5N7J397"/>
<evidence type="ECO:0000313" key="3">
    <source>
        <dbReference type="Proteomes" id="UP000342249"/>
    </source>
</evidence>
<sequence>MDKQFETLQSVKEYMVNLINGIEKVVGYFQAGEDKKGCDLISPITEGLQWMSEALMITKDIHHQEITLQDMNEKLEEIVEAFENEDFILIGDLFQYELKPILVEIQKDINNVTAS</sequence>
<comment type="caution">
    <text evidence="2">The sequence shown here is derived from an EMBL/GenBank/DDBJ whole genome shotgun (WGS) entry which is preliminary data.</text>
</comment>
<dbReference type="InterPro" id="IPR058355">
    <property type="entry name" value="DUF8042"/>
</dbReference>
<feature type="domain" description="DUF8042" evidence="1">
    <location>
        <begin position="1"/>
        <end position="111"/>
    </location>
</feature>
<gene>
    <name evidence="2" type="ORF">E4V82_13990</name>
</gene>
<proteinExistence type="predicted"/>
<evidence type="ECO:0000259" key="1">
    <source>
        <dbReference type="Pfam" id="PF26154"/>
    </source>
</evidence>
<protein>
    <recommendedName>
        <fullName evidence="1">DUF8042 domain-containing protein</fullName>
    </recommendedName>
</protein>
<reference evidence="2" key="1">
    <citation type="journal article" date="2019" name="Lett. Appl. Microbiol.">
        <title>A case of 'blown pack' spoilage of vacuum-packaged pork likely associated with Clostridium estertheticum in Canada.</title>
        <authorList>
            <person name="Zhang P."/>
            <person name="Ward P."/>
            <person name="McMullen L.M."/>
            <person name="Yang X."/>
        </authorList>
    </citation>
    <scope>NUCLEOTIDE SEQUENCE [LARGE SCALE GENOMIC DNA]</scope>
    <source>
        <strain evidence="2">MA19</strain>
    </source>
</reference>
<dbReference type="Pfam" id="PF26154">
    <property type="entry name" value="DUF8042"/>
    <property type="match status" value="1"/>
</dbReference>
<name>A0A5N7J397_9CLOT</name>
<dbReference type="Proteomes" id="UP000342249">
    <property type="component" value="Unassembled WGS sequence"/>
</dbReference>
<dbReference type="EMBL" id="SPSF01000032">
    <property type="protein sequence ID" value="MPQ63216.1"/>
    <property type="molecule type" value="Genomic_DNA"/>
</dbReference>
<dbReference type="RefSeq" id="WP_162523186.1">
    <property type="nucleotide sequence ID" value="NZ_SPSE01000033.1"/>
</dbReference>